<proteinExistence type="predicted"/>
<sequence>MFDRNSDGKQAIVDLAQKHRFPPDAAYMLFTALSAGRGRQAQFNHPALGGMGQWSQGGLTMIGDMFNDGLKQRVDALSRDLAKLAQDIGVTDLSHNRETLQRQDAGSLAASRSARAGRFWPADLGVPSSTGSQNDMHYAVFPAARRLAVSNRGDITIYDTGDLRIYGAAQQQSNTQSLCFASQTGPVSINDLPVVHSSGKGGETTPASPDASQKEHVTTPHSAIDGGALAKPLQGGASAGDSLHALSLLEKLADLQTKGIITVEEFKAKKAELLAQL</sequence>
<dbReference type="RefSeq" id="WP_161392535.1">
    <property type="nucleotide sequence ID" value="NZ_JBHSCP010000001.1"/>
</dbReference>
<reference evidence="2 3" key="1">
    <citation type="submission" date="2019-12" db="EMBL/GenBank/DDBJ databases">
        <title>Genomic-based taxomic classification of the family Erythrobacteraceae.</title>
        <authorList>
            <person name="Xu L."/>
        </authorList>
    </citation>
    <scope>NUCLEOTIDE SEQUENCE [LARGE SCALE GENOMIC DNA]</scope>
    <source>
        <strain evidence="2 3">S36</strain>
    </source>
</reference>
<evidence type="ECO:0000313" key="3">
    <source>
        <dbReference type="Proteomes" id="UP000469430"/>
    </source>
</evidence>
<comment type="caution">
    <text evidence="2">The sequence shown here is derived from an EMBL/GenBank/DDBJ whole genome shotgun (WGS) entry which is preliminary data.</text>
</comment>
<dbReference type="AlphaFoldDB" id="A0A6I4TXW4"/>
<protein>
    <submittedName>
        <fullName evidence="2">SHOCT domain-containing protein</fullName>
    </submittedName>
</protein>
<organism evidence="2 3">
    <name type="scientific">Croceibacterium xixiisoli</name>
    <dbReference type="NCBI Taxonomy" id="1476466"/>
    <lineage>
        <taxon>Bacteria</taxon>
        <taxon>Pseudomonadati</taxon>
        <taxon>Pseudomonadota</taxon>
        <taxon>Alphaproteobacteria</taxon>
        <taxon>Sphingomonadales</taxon>
        <taxon>Erythrobacteraceae</taxon>
        <taxon>Croceibacterium</taxon>
    </lineage>
</organism>
<name>A0A6I4TXW4_9SPHN</name>
<feature type="region of interest" description="Disordered" evidence="1">
    <location>
        <begin position="195"/>
        <end position="231"/>
    </location>
</feature>
<gene>
    <name evidence="2" type="ORF">GRI97_17525</name>
</gene>
<accession>A0A6I4TXW4</accession>
<keyword evidence="3" id="KW-1185">Reference proteome</keyword>
<dbReference type="EMBL" id="WTYJ01000005">
    <property type="protein sequence ID" value="MXP00793.1"/>
    <property type="molecule type" value="Genomic_DNA"/>
</dbReference>
<dbReference type="OrthoDB" id="1778949at2"/>
<dbReference type="Proteomes" id="UP000469430">
    <property type="component" value="Unassembled WGS sequence"/>
</dbReference>
<evidence type="ECO:0000256" key="1">
    <source>
        <dbReference type="SAM" id="MobiDB-lite"/>
    </source>
</evidence>
<evidence type="ECO:0000313" key="2">
    <source>
        <dbReference type="EMBL" id="MXP00793.1"/>
    </source>
</evidence>